<feature type="domain" description="Bacteroidetes PKD-like" evidence="1">
    <location>
        <begin position="33"/>
        <end position="101"/>
    </location>
</feature>
<gene>
    <name evidence="2" type="ORF">SAMN02745202_01824</name>
</gene>
<accession>A0A1T4QHB9</accession>
<dbReference type="Proteomes" id="UP000190065">
    <property type="component" value="Unassembled WGS sequence"/>
</dbReference>
<dbReference type="Gene3D" id="2.60.40.10">
    <property type="entry name" value="Immunoglobulins"/>
    <property type="match status" value="1"/>
</dbReference>
<dbReference type="InterPro" id="IPR011044">
    <property type="entry name" value="Quino_amine_DH_bsu"/>
</dbReference>
<dbReference type="AlphaFoldDB" id="A0A1T4QHB9"/>
<evidence type="ECO:0000259" key="1">
    <source>
        <dbReference type="Pfam" id="PF16820"/>
    </source>
</evidence>
<evidence type="ECO:0000313" key="2">
    <source>
        <dbReference type="EMBL" id="SKA03125.1"/>
    </source>
</evidence>
<organism evidence="2 3">
    <name type="scientific">Segatella oulorum</name>
    <dbReference type="NCBI Taxonomy" id="28136"/>
    <lineage>
        <taxon>Bacteria</taxon>
        <taxon>Pseudomonadati</taxon>
        <taxon>Bacteroidota</taxon>
        <taxon>Bacteroidia</taxon>
        <taxon>Bacteroidales</taxon>
        <taxon>Prevotellaceae</taxon>
        <taxon>Segatella</taxon>
    </lineage>
</organism>
<dbReference type="EMBL" id="FUXK01000022">
    <property type="protein sequence ID" value="SKA03125.1"/>
    <property type="molecule type" value="Genomic_DNA"/>
</dbReference>
<evidence type="ECO:0000313" key="3">
    <source>
        <dbReference type="Proteomes" id="UP000190065"/>
    </source>
</evidence>
<dbReference type="PROSITE" id="PS51257">
    <property type="entry name" value="PROKAR_LIPOPROTEIN"/>
    <property type="match status" value="1"/>
</dbReference>
<reference evidence="2 3" key="1">
    <citation type="submission" date="2017-02" db="EMBL/GenBank/DDBJ databases">
        <authorList>
            <person name="Peterson S.W."/>
        </authorList>
    </citation>
    <scope>NUCLEOTIDE SEQUENCE [LARGE SCALE GENOMIC DNA]</scope>
    <source>
        <strain evidence="2 3">ATCC 43324</strain>
    </source>
</reference>
<dbReference type="InterPro" id="IPR041696">
    <property type="entry name" value="PKD_3"/>
</dbReference>
<dbReference type="STRING" id="28136.SAMN02745202_01824"/>
<dbReference type="InterPro" id="IPR035986">
    <property type="entry name" value="PKD_dom_sf"/>
</dbReference>
<dbReference type="SUPFAM" id="SSF50969">
    <property type="entry name" value="YVTN repeat-like/Quinoprotein amine dehydrogenase"/>
    <property type="match status" value="1"/>
</dbReference>
<dbReference type="Pfam" id="PF16820">
    <property type="entry name" value="PKD_3"/>
    <property type="match status" value="1"/>
</dbReference>
<protein>
    <submittedName>
        <fullName evidence="2">PKD-like domain-containing protein</fullName>
    </submittedName>
</protein>
<proteinExistence type="predicted"/>
<sequence length="473" mass="52071">MKKYIFLVGLFGLLLSSCIKDDSTYGDNNVSQLSLQTPLEKTYTLNQGEVLNLSPTVVQTNAQLPVSYEWEVNHQKVSTQPNLSYTCTKSGIYPCRLKITNGQNMQLYEFSLNVEFAYTQGLFVLAEKDNHAILTYVPSDASRKHFELDVLAPNNPGITFGAPCSMAWNKNLGNQDNNILVLAAGNPSTIYQLDGYEMVSTFKTNAPGRVSQIVRSSNTSEYLSMLIIDGGLYSLAVRSTNLVPKTGDFSAVLGYAPTFADVMAPWWRNDLFYAHADAYFDNSRGALLAYGIESQAVPKEIVHGTFTDETLVGMGGVDKQRNLVVVTRHTTTGKYYLTHLFPGYYSADASRRIAPNVFYHAEIPTATGITTSSIVRTARSKNLVYFTAGNKIYAHNVLAGASISTTPLFTVGSATETIVDMVFSDDDDKLYVATNSTAGALPGNLYCYDLQANTLLWQKPNVTGKIVKMLYRN</sequence>
<name>A0A1T4QHB9_9BACT</name>
<dbReference type="InterPro" id="IPR013783">
    <property type="entry name" value="Ig-like_fold"/>
</dbReference>
<dbReference type="SUPFAM" id="SSF49299">
    <property type="entry name" value="PKD domain"/>
    <property type="match status" value="1"/>
</dbReference>